<dbReference type="SUPFAM" id="SSF48371">
    <property type="entry name" value="ARM repeat"/>
    <property type="match status" value="1"/>
</dbReference>
<name>A0AA89B1D6_9ASTE</name>
<gene>
    <name evidence="2" type="ORF">RJ639_043843</name>
</gene>
<dbReference type="EMBL" id="JAVXUP010000554">
    <property type="protein sequence ID" value="KAK3025334.1"/>
    <property type="molecule type" value="Genomic_DNA"/>
</dbReference>
<dbReference type="AlphaFoldDB" id="A0AA89B1D6"/>
<evidence type="ECO:0000256" key="1">
    <source>
        <dbReference type="SAM" id="MobiDB-lite"/>
    </source>
</evidence>
<proteinExistence type="predicted"/>
<dbReference type="GO" id="GO:0005829">
    <property type="term" value="C:cytosol"/>
    <property type="evidence" value="ECO:0007669"/>
    <property type="project" value="TreeGrafter"/>
</dbReference>
<protein>
    <submittedName>
        <fullName evidence="2">Uncharacterized protein</fullName>
    </submittedName>
</protein>
<comment type="caution">
    <text evidence="2">The sequence shown here is derived from an EMBL/GenBank/DDBJ whole genome shotgun (WGS) entry which is preliminary data.</text>
</comment>
<feature type="non-terminal residue" evidence="2">
    <location>
        <position position="199"/>
    </location>
</feature>
<reference evidence="2" key="1">
    <citation type="submission" date="2022-12" db="EMBL/GenBank/DDBJ databases">
        <title>Draft genome assemblies for two species of Escallonia (Escalloniales).</title>
        <authorList>
            <person name="Chanderbali A."/>
            <person name="Dervinis C."/>
            <person name="Anghel I."/>
            <person name="Soltis D."/>
            <person name="Soltis P."/>
            <person name="Zapata F."/>
        </authorList>
    </citation>
    <scope>NUCLEOTIDE SEQUENCE</scope>
    <source>
        <strain evidence="2">UCBG64.0493</strain>
        <tissue evidence="2">Leaf</tissue>
    </source>
</reference>
<evidence type="ECO:0000313" key="2">
    <source>
        <dbReference type="EMBL" id="KAK3025334.1"/>
    </source>
</evidence>
<dbReference type="InterPro" id="IPR016024">
    <property type="entry name" value="ARM-type_fold"/>
</dbReference>
<dbReference type="PANTHER" id="PTHR10997:SF29">
    <property type="entry name" value="ARM REPEAT SUPERFAMILY PROTEIN"/>
    <property type="match status" value="1"/>
</dbReference>
<keyword evidence="3" id="KW-1185">Reference proteome</keyword>
<dbReference type="GO" id="GO:0006606">
    <property type="term" value="P:protein import into nucleus"/>
    <property type="evidence" value="ECO:0007669"/>
    <property type="project" value="TreeGrafter"/>
</dbReference>
<sequence>RAAFSHFWEIRSKPCSLWKPLLLAISSCYLCYPEIVEKFLVKDEHEGFAVWASAVCTISTRNFEHSLSTEAEIKLAVMALAKVIERLLKLGNQGTVTLRDCFAPLLEALVRLKELQEEEEVEESEDADSGDEDTESDDDDDDDEDDEREETEEEFLERYAQEAVALESGTAIEEGDVEDQEQEIQLGKAHYRLQTLVDG</sequence>
<dbReference type="GO" id="GO:0005049">
    <property type="term" value="F:nuclear export signal receptor activity"/>
    <property type="evidence" value="ECO:0007669"/>
    <property type="project" value="TreeGrafter"/>
</dbReference>
<accession>A0AA89B1D6</accession>
<feature type="compositionally biased region" description="Acidic residues" evidence="1">
    <location>
        <begin position="116"/>
        <end position="155"/>
    </location>
</feature>
<dbReference type="PANTHER" id="PTHR10997">
    <property type="entry name" value="IMPORTIN-7, 8, 11"/>
    <property type="match status" value="1"/>
</dbReference>
<dbReference type="GO" id="GO:0005635">
    <property type="term" value="C:nuclear envelope"/>
    <property type="evidence" value="ECO:0007669"/>
    <property type="project" value="TreeGrafter"/>
</dbReference>
<evidence type="ECO:0000313" key="3">
    <source>
        <dbReference type="Proteomes" id="UP001188597"/>
    </source>
</evidence>
<organism evidence="2 3">
    <name type="scientific">Escallonia herrerae</name>
    <dbReference type="NCBI Taxonomy" id="1293975"/>
    <lineage>
        <taxon>Eukaryota</taxon>
        <taxon>Viridiplantae</taxon>
        <taxon>Streptophyta</taxon>
        <taxon>Embryophyta</taxon>
        <taxon>Tracheophyta</taxon>
        <taxon>Spermatophyta</taxon>
        <taxon>Magnoliopsida</taxon>
        <taxon>eudicotyledons</taxon>
        <taxon>Gunneridae</taxon>
        <taxon>Pentapetalae</taxon>
        <taxon>asterids</taxon>
        <taxon>campanulids</taxon>
        <taxon>Escalloniales</taxon>
        <taxon>Escalloniaceae</taxon>
        <taxon>Escallonia</taxon>
    </lineage>
</organism>
<dbReference type="Proteomes" id="UP001188597">
    <property type="component" value="Unassembled WGS sequence"/>
</dbReference>
<feature type="region of interest" description="Disordered" evidence="1">
    <location>
        <begin position="116"/>
        <end position="158"/>
    </location>
</feature>
<dbReference type="GO" id="GO:0006611">
    <property type="term" value="P:protein export from nucleus"/>
    <property type="evidence" value="ECO:0007669"/>
    <property type="project" value="TreeGrafter"/>
</dbReference>
<feature type="non-terminal residue" evidence="2">
    <location>
        <position position="1"/>
    </location>
</feature>